<evidence type="ECO:0000256" key="1">
    <source>
        <dbReference type="SAM" id="MobiDB-lite"/>
    </source>
</evidence>
<dbReference type="OrthoDB" id="2596481at2759"/>
<reference evidence="2" key="1">
    <citation type="submission" date="2020-05" db="EMBL/GenBank/DDBJ databases">
        <title>Mycena genomes resolve the evolution of fungal bioluminescence.</title>
        <authorList>
            <person name="Tsai I.J."/>
        </authorList>
    </citation>
    <scope>NUCLEOTIDE SEQUENCE</scope>
    <source>
        <strain evidence="2">171206Taipei</strain>
    </source>
</reference>
<feature type="region of interest" description="Disordered" evidence="1">
    <location>
        <begin position="1"/>
        <end position="31"/>
    </location>
</feature>
<feature type="compositionally biased region" description="Basic residues" evidence="1">
    <location>
        <begin position="94"/>
        <end position="103"/>
    </location>
</feature>
<dbReference type="EMBL" id="JACAZF010000009">
    <property type="protein sequence ID" value="KAF7295084.1"/>
    <property type="molecule type" value="Genomic_DNA"/>
</dbReference>
<evidence type="ECO:0000313" key="3">
    <source>
        <dbReference type="Proteomes" id="UP000636479"/>
    </source>
</evidence>
<dbReference type="Proteomes" id="UP000636479">
    <property type="component" value="Unassembled WGS sequence"/>
</dbReference>
<proteinExistence type="predicted"/>
<dbReference type="AlphaFoldDB" id="A0A8H6S926"/>
<dbReference type="GeneID" id="59349569"/>
<comment type="caution">
    <text evidence="2">The sequence shown here is derived from an EMBL/GenBank/DDBJ whole genome shotgun (WGS) entry which is preliminary data.</text>
</comment>
<evidence type="ECO:0000313" key="2">
    <source>
        <dbReference type="EMBL" id="KAF7295084.1"/>
    </source>
</evidence>
<name>A0A8H6S926_9AGAR</name>
<feature type="region of interest" description="Disordered" evidence="1">
    <location>
        <begin position="71"/>
        <end position="116"/>
    </location>
</feature>
<accession>A0A8H6S926</accession>
<dbReference type="RefSeq" id="XP_037216447.1">
    <property type="nucleotide sequence ID" value="XM_037367053.1"/>
</dbReference>
<sequence>MSTISSYDLCTRSRSSTQSSEPVHLSFDPSTDDEIVWDVEDNSSAVASDDDFVVLSRNPHDSLVDQFSNLSLTKPSHHTSPATPPPHTTAPVVRKSHRRKKQPKSMPRGLGERPIVDDLSSIQDSASERSASPFSSYDAAASYISAFLQDNTPLCRLTFMQCLLVELGLASSTLQVPDSVRSAKAMLKSHAFLNIAEYLAAREHGPAAIQSVMHKTRSSLIRDLRTRKHEVMVPRNVVKESGLSVLLVRCYH</sequence>
<feature type="compositionally biased region" description="Polar residues" evidence="1">
    <location>
        <begin position="1"/>
        <end position="21"/>
    </location>
</feature>
<keyword evidence="3" id="KW-1185">Reference proteome</keyword>
<protein>
    <submittedName>
        <fullName evidence="2">Uncharacterized protein</fullName>
    </submittedName>
</protein>
<organism evidence="2 3">
    <name type="scientific">Mycena indigotica</name>
    <dbReference type="NCBI Taxonomy" id="2126181"/>
    <lineage>
        <taxon>Eukaryota</taxon>
        <taxon>Fungi</taxon>
        <taxon>Dikarya</taxon>
        <taxon>Basidiomycota</taxon>
        <taxon>Agaricomycotina</taxon>
        <taxon>Agaricomycetes</taxon>
        <taxon>Agaricomycetidae</taxon>
        <taxon>Agaricales</taxon>
        <taxon>Marasmiineae</taxon>
        <taxon>Mycenaceae</taxon>
        <taxon>Mycena</taxon>
    </lineage>
</organism>
<gene>
    <name evidence="2" type="ORF">MIND_01046700</name>
</gene>